<name>A0AAD6IB40_PENCN</name>
<feature type="region of interest" description="Disordered" evidence="1">
    <location>
        <begin position="1"/>
        <end position="79"/>
    </location>
</feature>
<feature type="compositionally biased region" description="Basic and acidic residues" evidence="1">
    <location>
        <begin position="46"/>
        <end position="61"/>
    </location>
</feature>
<dbReference type="EMBL" id="JAQJZL010000005">
    <property type="protein sequence ID" value="KAJ6041307.1"/>
    <property type="molecule type" value="Genomic_DNA"/>
</dbReference>
<keyword evidence="3" id="KW-1185">Reference proteome</keyword>
<accession>A0AAD6IB40</accession>
<reference evidence="2" key="2">
    <citation type="submission" date="2023-01" db="EMBL/GenBank/DDBJ databases">
        <authorList>
            <person name="Petersen C."/>
        </authorList>
    </citation>
    <scope>NUCLEOTIDE SEQUENCE</scope>
    <source>
        <strain evidence="2">IBT 15450</strain>
    </source>
</reference>
<comment type="caution">
    <text evidence="2">The sequence shown here is derived from an EMBL/GenBank/DDBJ whole genome shotgun (WGS) entry which is preliminary data.</text>
</comment>
<sequence>MNRGSGLKNGMHGGGYVPQGYERQLASQALPERPPERVNQDSNHLNQHEKLSSSTTAEHRQVSAKQNAHGGGYIPTSGR</sequence>
<reference evidence="2" key="1">
    <citation type="journal article" date="2023" name="IMA Fungus">
        <title>Comparative genomic study of the Penicillium genus elucidates a diverse pangenome and 15 lateral gene transfer events.</title>
        <authorList>
            <person name="Petersen C."/>
            <person name="Sorensen T."/>
            <person name="Nielsen M.R."/>
            <person name="Sondergaard T.E."/>
            <person name="Sorensen J.L."/>
            <person name="Fitzpatrick D.A."/>
            <person name="Frisvad J.C."/>
            <person name="Nielsen K.L."/>
        </authorList>
    </citation>
    <scope>NUCLEOTIDE SEQUENCE</scope>
    <source>
        <strain evidence="2">IBT 15450</strain>
    </source>
</reference>
<evidence type="ECO:0000313" key="2">
    <source>
        <dbReference type="EMBL" id="KAJ6041307.1"/>
    </source>
</evidence>
<dbReference type="Proteomes" id="UP001219568">
    <property type="component" value="Unassembled WGS sequence"/>
</dbReference>
<evidence type="ECO:0000313" key="3">
    <source>
        <dbReference type="Proteomes" id="UP001219568"/>
    </source>
</evidence>
<proteinExistence type="predicted"/>
<dbReference type="AlphaFoldDB" id="A0AAD6IB40"/>
<organism evidence="2 3">
    <name type="scientific">Penicillium canescens</name>
    <dbReference type="NCBI Taxonomy" id="5083"/>
    <lineage>
        <taxon>Eukaryota</taxon>
        <taxon>Fungi</taxon>
        <taxon>Dikarya</taxon>
        <taxon>Ascomycota</taxon>
        <taxon>Pezizomycotina</taxon>
        <taxon>Eurotiomycetes</taxon>
        <taxon>Eurotiomycetidae</taxon>
        <taxon>Eurotiales</taxon>
        <taxon>Aspergillaceae</taxon>
        <taxon>Penicillium</taxon>
    </lineage>
</organism>
<gene>
    <name evidence="2" type="ORF">N7460_006697</name>
</gene>
<evidence type="ECO:0000256" key="1">
    <source>
        <dbReference type="SAM" id="MobiDB-lite"/>
    </source>
</evidence>
<protein>
    <submittedName>
        <fullName evidence="2">Uncharacterized protein</fullName>
    </submittedName>
</protein>